<proteinExistence type="predicted"/>
<sequence length="86" mass="9768">MPSARHSHRMVFYKSQVYVIGGHDGVSYLNTVMRNRFNRLQSWQTAPPMDISRTGFAVAEVEDELYVVGGYTGMFPTATHDSRGFH</sequence>
<dbReference type="VEuPathDB" id="VectorBase:HLOH_055724"/>
<dbReference type="AlphaFoldDB" id="A0A9J6HAU4"/>
<dbReference type="InterPro" id="IPR006652">
    <property type="entry name" value="Kelch_1"/>
</dbReference>
<evidence type="ECO:0000256" key="1">
    <source>
        <dbReference type="ARBA" id="ARBA00022441"/>
    </source>
</evidence>
<keyword evidence="1" id="KW-0880">Kelch repeat</keyword>
<gene>
    <name evidence="2" type="ORF">HPB48_025739</name>
</gene>
<dbReference type="SUPFAM" id="SSF117281">
    <property type="entry name" value="Kelch motif"/>
    <property type="match status" value="1"/>
</dbReference>
<dbReference type="SMART" id="SM00612">
    <property type="entry name" value="Kelch"/>
    <property type="match status" value="1"/>
</dbReference>
<name>A0A9J6HAU4_HAELO</name>
<dbReference type="Gene3D" id="2.120.10.80">
    <property type="entry name" value="Kelch-type beta propeller"/>
    <property type="match status" value="1"/>
</dbReference>
<dbReference type="OrthoDB" id="7909926at2759"/>
<dbReference type="EMBL" id="JABSTR010001281">
    <property type="protein sequence ID" value="KAH9383893.1"/>
    <property type="molecule type" value="Genomic_DNA"/>
</dbReference>
<evidence type="ECO:0000313" key="3">
    <source>
        <dbReference type="Proteomes" id="UP000821853"/>
    </source>
</evidence>
<dbReference type="Proteomes" id="UP000821853">
    <property type="component" value="Unassembled WGS sequence"/>
</dbReference>
<reference evidence="2 3" key="1">
    <citation type="journal article" date="2020" name="Cell">
        <title>Large-Scale Comparative Analyses of Tick Genomes Elucidate Their Genetic Diversity and Vector Capacities.</title>
        <authorList>
            <consortium name="Tick Genome and Microbiome Consortium (TIGMIC)"/>
            <person name="Jia N."/>
            <person name="Wang J."/>
            <person name="Shi W."/>
            <person name="Du L."/>
            <person name="Sun Y."/>
            <person name="Zhan W."/>
            <person name="Jiang J.F."/>
            <person name="Wang Q."/>
            <person name="Zhang B."/>
            <person name="Ji P."/>
            <person name="Bell-Sakyi L."/>
            <person name="Cui X.M."/>
            <person name="Yuan T.T."/>
            <person name="Jiang B.G."/>
            <person name="Yang W.F."/>
            <person name="Lam T.T."/>
            <person name="Chang Q.C."/>
            <person name="Ding S.J."/>
            <person name="Wang X.J."/>
            <person name="Zhu J.G."/>
            <person name="Ruan X.D."/>
            <person name="Zhao L."/>
            <person name="Wei J.T."/>
            <person name="Ye R.Z."/>
            <person name="Que T.C."/>
            <person name="Du C.H."/>
            <person name="Zhou Y.H."/>
            <person name="Cheng J.X."/>
            <person name="Dai P.F."/>
            <person name="Guo W.B."/>
            <person name="Han X.H."/>
            <person name="Huang E.J."/>
            <person name="Li L.F."/>
            <person name="Wei W."/>
            <person name="Gao Y.C."/>
            <person name="Liu J.Z."/>
            <person name="Shao H.Z."/>
            <person name="Wang X."/>
            <person name="Wang C.C."/>
            <person name="Yang T.C."/>
            <person name="Huo Q.B."/>
            <person name="Li W."/>
            <person name="Chen H.Y."/>
            <person name="Chen S.E."/>
            <person name="Zhou L.G."/>
            <person name="Ni X.B."/>
            <person name="Tian J.H."/>
            <person name="Sheng Y."/>
            <person name="Liu T."/>
            <person name="Pan Y.S."/>
            <person name="Xia L.Y."/>
            <person name="Li J."/>
            <person name="Zhao F."/>
            <person name="Cao W.C."/>
        </authorList>
    </citation>
    <scope>NUCLEOTIDE SEQUENCE [LARGE SCALE GENOMIC DNA]</scope>
    <source>
        <strain evidence="2">HaeL-2018</strain>
    </source>
</reference>
<keyword evidence="3" id="KW-1185">Reference proteome</keyword>
<dbReference type="InterPro" id="IPR015915">
    <property type="entry name" value="Kelch-typ_b-propeller"/>
</dbReference>
<protein>
    <recommendedName>
        <fullName evidence="4">Kelch repeat protein</fullName>
    </recommendedName>
</protein>
<evidence type="ECO:0008006" key="4">
    <source>
        <dbReference type="Google" id="ProtNLM"/>
    </source>
</evidence>
<comment type="caution">
    <text evidence="2">The sequence shown here is derived from an EMBL/GenBank/DDBJ whole genome shotgun (WGS) entry which is preliminary data.</text>
</comment>
<organism evidence="2 3">
    <name type="scientific">Haemaphysalis longicornis</name>
    <name type="common">Bush tick</name>
    <dbReference type="NCBI Taxonomy" id="44386"/>
    <lineage>
        <taxon>Eukaryota</taxon>
        <taxon>Metazoa</taxon>
        <taxon>Ecdysozoa</taxon>
        <taxon>Arthropoda</taxon>
        <taxon>Chelicerata</taxon>
        <taxon>Arachnida</taxon>
        <taxon>Acari</taxon>
        <taxon>Parasitiformes</taxon>
        <taxon>Ixodida</taxon>
        <taxon>Ixodoidea</taxon>
        <taxon>Ixodidae</taxon>
        <taxon>Haemaphysalinae</taxon>
        <taxon>Haemaphysalis</taxon>
    </lineage>
</organism>
<accession>A0A9J6HAU4</accession>
<dbReference type="Pfam" id="PF01344">
    <property type="entry name" value="Kelch_1"/>
    <property type="match status" value="2"/>
</dbReference>
<evidence type="ECO:0000313" key="2">
    <source>
        <dbReference type="EMBL" id="KAH9383893.1"/>
    </source>
</evidence>